<dbReference type="CDD" id="cd05233">
    <property type="entry name" value="SDR_c"/>
    <property type="match status" value="1"/>
</dbReference>
<sequence length="226" mass="25117">MKTVVITGAGSGLGSELAYAFSELDYKVCLLGRTRYKLEEVSQNLKGKSSIFEVDITDSLSVTEVFKKIDESHDSIDCLVNNAGVGIFKSLAEMDNKEVDLLIDTNVKGAIYCTKEVLPDMQRRNKGDILNIISNSGKAAKADEIIYSTSKFGMRGFSEALTDLTKDTDIRVLAAYMGNMNTSLWREDKPAERKSYASPKDMTKIIMDHFQDRENVVSSDIVIENQ</sequence>
<accession>A0A0A1MJM4</accession>
<dbReference type="AlphaFoldDB" id="A0A0A1MJM4"/>
<comment type="similarity">
    <text evidence="1 3">Belongs to the short-chain dehydrogenases/reductases (SDR) family.</text>
</comment>
<dbReference type="GO" id="GO:0016491">
    <property type="term" value="F:oxidoreductase activity"/>
    <property type="evidence" value="ECO:0007669"/>
    <property type="project" value="UniProtKB-KW"/>
</dbReference>
<dbReference type="InterPro" id="IPR002347">
    <property type="entry name" value="SDR_fam"/>
</dbReference>
<dbReference type="STRING" id="545501.BN997_03183"/>
<dbReference type="PRINTS" id="PR00080">
    <property type="entry name" value="SDRFAMILY"/>
</dbReference>
<protein>
    <submittedName>
        <fullName evidence="4">Sepiapterin reductase</fullName>
    </submittedName>
</protein>
<gene>
    <name evidence="4" type="ORF">BN997_03183</name>
</gene>
<dbReference type="EMBL" id="CDGG01000001">
    <property type="protein sequence ID" value="CEI83278.1"/>
    <property type="molecule type" value="Genomic_DNA"/>
</dbReference>
<name>A0A0A1MJM4_9BACI</name>
<dbReference type="Proteomes" id="UP000040453">
    <property type="component" value="Unassembled WGS sequence"/>
</dbReference>
<organism evidence="4 5">
    <name type="scientific">Oceanobacillus oncorhynchi</name>
    <dbReference type="NCBI Taxonomy" id="545501"/>
    <lineage>
        <taxon>Bacteria</taxon>
        <taxon>Bacillati</taxon>
        <taxon>Bacillota</taxon>
        <taxon>Bacilli</taxon>
        <taxon>Bacillales</taxon>
        <taxon>Bacillaceae</taxon>
        <taxon>Oceanobacillus</taxon>
    </lineage>
</organism>
<keyword evidence="2" id="KW-0560">Oxidoreductase</keyword>
<dbReference type="OrthoDB" id="9775296at2"/>
<evidence type="ECO:0000256" key="3">
    <source>
        <dbReference type="RuleBase" id="RU000363"/>
    </source>
</evidence>
<evidence type="ECO:0000256" key="1">
    <source>
        <dbReference type="ARBA" id="ARBA00006484"/>
    </source>
</evidence>
<dbReference type="GO" id="GO:0016020">
    <property type="term" value="C:membrane"/>
    <property type="evidence" value="ECO:0007669"/>
    <property type="project" value="TreeGrafter"/>
</dbReference>
<dbReference type="PANTHER" id="PTHR44196:SF1">
    <property type="entry name" value="DEHYDROGENASE_REDUCTASE SDR FAMILY MEMBER 7B"/>
    <property type="match status" value="1"/>
</dbReference>
<proteinExistence type="inferred from homology"/>
<dbReference type="InterPro" id="IPR036291">
    <property type="entry name" value="NAD(P)-bd_dom_sf"/>
</dbReference>
<evidence type="ECO:0000256" key="2">
    <source>
        <dbReference type="ARBA" id="ARBA00023002"/>
    </source>
</evidence>
<dbReference type="PANTHER" id="PTHR44196">
    <property type="entry name" value="DEHYDROGENASE/REDUCTASE SDR FAMILY MEMBER 7B"/>
    <property type="match status" value="1"/>
</dbReference>
<dbReference type="Gene3D" id="3.40.50.720">
    <property type="entry name" value="NAD(P)-binding Rossmann-like Domain"/>
    <property type="match status" value="1"/>
</dbReference>
<reference evidence="4 5" key="1">
    <citation type="submission" date="2014-11" db="EMBL/GenBank/DDBJ databases">
        <authorList>
            <person name="Urmite Genomes Urmite Genomes"/>
        </authorList>
    </citation>
    <scope>NUCLEOTIDE SEQUENCE [LARGE SCALE GENOMIC DNA]</scope>
    <source>
        <strain evidence="4 5">Oc5</strain>
    </source>
</reference>
<keyword evidence="5" id="KW-1185">Reference proteome</keyword>
<evidence type="ECO:0000313" key="5">
    <source>
        <dbReference type="Proteomes" id="UP000040453"/>
    </source>
</evidence>
<dbReference type="RefSeq" id="WP_042533561.1">
    <property type="nucleotide sequence ID" value="NZ_CDGG01000001.1"/>
</dbReference>
<dbReference type="PRINTS" id="PR00081">
    <property type="entry name" value="GDHRDH"/>
</dbReference>
<evidence type="ECO:0000313" key="4">
    <source>
        <dbReference type="EMBL" id="CEI83278.1"/>
    </source>
</evidence>
<dbReference type="SUPFAM" id="SSF51735">
    <property type="entry name" value="NAD(P)-binding Rossmann-fold domains"/>
    <property type="match status" value="1"/>
</dbReference>
<dbReference type="Pfam" id="PF00106">
    <property type="entry name" value="adh_short"/>
    <property type="match status" value="1"/>
</dbReference>